<name>A0ABX0MBV5_9BURK</name>
<accession>A0ABX0MBV5</accession>
<dbReference type="RefSeq" id="WP_167077706.1">
    <property type="nucleotide sequence ID" value="NZ_VVIW01000010.1"/>
</dbReference>
<sequence length="62" mass="6473">MQALVARMAVAARAKADTNIDLSARIQSLQSRATQDRILAQRAAQPGSPSPVPAAFESAIPS</sequence>
<reference evidence="2 3" key="1">
    <citation type="submission" date="2019-09" db="EMBL/GenBank/DDBJ databases">
        <title>Taxonomy of Antarctic Massilia spp.: description of Massilia rubra sp. nov., Massilia aquatica sp. nov., Massilia mucilaginosa sp. nov., Massilia frigida sp. nov. isolated from streams, lakes and regoliths.</title>
        <authorList>
            <person name="Holochova P."/>
            <person name="Sedlacek I."/>
            <person name="Kralova S."/>
            <person name="Maslanova I."/>
            <person name="Busse H.-J."/>
            <person name="Stankova E."/>
            <person name="Vrbovska V."/>
            <person name="Kovarovic V."/>
            <person name="Bartak M."/>
            <person name="Svec P."/>
            <person name="Pantucek R."/>
        </authorList>
    </citation>
    <scope>NUCLEOTIDE SEQUENCE [LARGE SCALE GENOMIC DNA]</scope>
    <source>
        <strain evidence="2 3">CCM 8693</strain>
    </source>
</reference>
<keyword evidence="3" id="KW-1185">Reference proteome</keyword>
<feature type="region of interest" description="Disordered" evidence="1">
    <location>
        <begin position="41"/>
        <end position="62"/>
    </location>
</feature>
<gene>
    <name evidence="2" type="ORF">F1609_17465</name>
</gene>
<evidence type="ECO:0000256" key="1">
    <source>
        <dbReference type="SAM" id="MobiDB-lite"/>
    </source>
</evidence>
<protein>
    <submittedName>
        <fullName evidence="2">Uncharacterized protein</fullName>
    </submittedName>
</protein>
<dbReference type="EMBL" id="VVIW01000010">
    <property type="protein sequence ID" value="NHZ41940.1"/>
    <property type="molecule type" value="Genomic_DNA"/>
</dbReference>
<evidence type="ECO:0000313" key="3">
    <source>
        <dbReference type="Proteomes" id="UP000819052"/>
    </source>
</evidence>
<evidence type="ECO:0000313" key="2">
    <source>
        <dbReference type="EMBL" id="NHZ41940.1"/>
    </source>
</evidence>
<dbReference type="Proteomes" id="UP000819052">
    <property type="component" value="Unassembled WGS sequence"/>
</dbReference>
<comment type="caution">
    <text evidence="2">The sequence shown here is derived from an EMBL/GenBank/DDBJ whole genome shotgun (WGS) entry which is preliminary data.</text>
</comment>
<proteinExistence type="predicted"/>
<organism evidence="2 3">
    <name type="scientific">Massilia aquatica</name>
    <dbReference type="NCBI Taxonomy" id="2609000"/>
    <lineage>
        <taxon>Bacteria</taxon>
        <taxon>Pseudomonadati</taxon>
        <taxon>Pseudomonadota</taxon>
        <taxon>Betaproteobacteria</taxon>
        <taxon>Burkholderiales</taxon>
        <taxon>Oxalobacteraceae</taxon>
        <taxon>Telluria group</taxon>
        <taxon>Massilia</taxon>
    </lineage>
</organism>